<dbReference type="RefSeq" id="WP_354638513.1">
    <property type="nucleotide sequence ID" value="NZ_CP159872.1"/>
</dbReference>
<sequence>MRSTRASAGPQLPAVGGRALALLLDAVAARVAAAGSSGAGGGAGGEVGPA</sequence>
<protein>
    <submittedName>
        <fullName evidence="1">Uncharacterized protein</fullName>
    </submittedName>
</protein>
<reference evidence="1" key="1">
    <citation type="submission" date="2024-06" db="EMBL/GenBank/DDBJ databases">
        <title>The genome sequences of Kitasatospora sp. strain HUAS MG31.</title>
        <authorList>
            <person name="Mo P."/>
        </authorList>
    </citation>
    <scope>NUCLEOTIDE SEQUENCE</scope>
    <source>
        <strain evidence="1">HUAS MG31</strain>
    </source>
</reference>
<gene>
    <name evidence="1" type="ORF">ABWK59_06185</name>
</gene>
<organism evidence="1">
    <name type="scientific">Kitasatospora camelliae</name>
    <dbReference type="NCBI Taxonomy" id="3156397"/>
    <lineage>
        <taxon>Bacteria</taxon>
        <taxon>Bacillati</taxon>
        <taxon>Actinomycetota</taxon>
        <taxon>Actinomycetes</taxon>
        <taxon>Kitasatosporales</taxon>
        <taxon>Streptomycetaceae</taxon>
        <taxon>Kitasatospora</taxon>
    </lineage>
</organism>
<accession>A0AAU8JTY8</accession>
<proteinExistence type="predicted"/>
<dbReference type="AlphaFoldDB" id="A0AAU8JTY8"/>
<dbReference type="EMBL" id="CP159872">
    <property type="protein sequence ID" value="XCM78543.1"/>
    <property type="molecule type" value="Genomic_DNA"/>
</dbReference>
<dbReference type="KEGG" id="kcm:ABWK59_06185"/>
<evidence type="ECO:0000313" key="1">
    <source>
        <dbReference type="EMBL" id="XCM78543.1"/>
    </source>
</evidence>
<name>A0AAU8JTY8_9ACTN</name>